<evidence type="ECO:0000313" key="2">
    <source>
        <dbReference type="EMBL" id="KYF57566.1"/>
    </source>
</evidence>
<evidence type="ECO:0000313" key="3">
    <source>
        <dbReference type="Proteomes" id="UP000075420"/>
    </source>
</evidence>
<accession>A0A150PPT9</accession>
<comment type="caution">
    <text evidence="2">The sequence shown here is derived from an EMBL/GenBank/DDBJ whole genome shotgun (WGS) entry which is preliminary data.</text>
</comment>
<name>A0A150PPT9_SORCE</name>
<dbReference type="EMBL" id="JELY01000922">
    <property type="protein sequence ID" value="KYF57566.1"/>
    <property type="molecule type" value="Genomic_DNA"/>
</dbReference>
<reference evidence="2 3" key="1">
    <citation type="submission" date="2014-02" db="EMBL/GenBank/DDBJ databases">
        <title>The small core and large imbalanced accessory genome model reveals a collaborative survival strategy of Sorangium cellulosum strains in nature.</title>
        <authorList>
            <person name="Han K."/>
            <person name="Peng R."/>
            <person name="Blom J."/>
            <person name="Li Y.-Z."/>
        </authorList>
    </citation>
    <scope>NUCLEOTIDE SEQUENCE [LARGE SCALE GENOMIC DNA]</scope>
    <source>
        <strain evidence="2 3">So0157-25</strain>
    </source>
</reference>
<sequence>MRGAWGSSQAAGASAGGEALGSRLRAIRARIERSGAPLLDEAGVRKELAERRGGAEALELEGDEEDVHPR</sequence>
<evidence type="ECO:0000256" key="1">
    <source>
        <dbReference type="SAM" id="MobiDB-lite"/>
    </source>
</evidence>
<feature type="region of interest" description="Disordered" evidence="1">
    <location>
        <begin position="50"/>
        <end position="70"/>
    </location>
</feature>
<organism evidence="2 3">
    <name type="scientific">Sorangium cellulosum</name>
    <name type="common">Polyangium cellulosum</name>
    <dbReference type="NCBI Taxonomy" id="56"/>
    <lineage>
        <taxon>Bacteria</taxon>
        <taxon>Pseudomonadati</taxon>
        <taxon>Myxococcota</taxon>
        <taxon>Polyangia</taxon>
        <taxon>Polyangiales</taxon>
        <taxon>Polyangiaceae</taxon>
        <taxon>Sorangium</taxon>
    </lineage>
</organism>
<dbReference type="AlphaFoldDB" id="A0A150PPT9"/>
<dbReference type="Proteomes" id="UP000075420">
    <property type="component" value="Unassembled WGS sequence"/>
</dbReference>
<feature type="compositionally biased region" description="Acidic residues" evidence="1">
    <location>
        <begin position="58"/>
        <end position="70"/>
    </location>
</feature>
<gene>
    <name evidence="2" type="ORF">BE08_08400</name>
</gene>
<protein>
    <submittedName>
        <fullName evidence="2">Uncharacterized protein</fullName>
    </submittedName>
</protein>
<proteinExistence type="predicted"/>